<dbReference type="Proteomes" id="UP001302719">
    <property type="component" value="Chromosome"/>
</dbReference>
<dbReference type="InterPro" id="IPR022606">
    <property type="entry name" value="DUF2914"/>
</dbReference>
<evidence type="ECO:0000259" key="2">
    <source>
        <dbReference type="Pfam" id="PF11141"/>
    </source>
</evidence>
<evidence type="ECO:0000256" key="1">
    <source>
        <dbReference type="SAM" id="Phobius"/>
    </source>
</evidence>
<keyword evidence="1" id="KW-0812">Transmembrane</keyword>
<dbReference type="KEGG" id="nall:PP769_04600"/>
<evidence type="ECO:0000313" key="3">
    <source>
        <dbReference type="EMBL" id="WNM59049.1"/>
    </source>
</evidence>
<protein>
    <submittedName>
        <fullName evidence="3">DUF2914 domain-containing protein</fullName>
    </submittedName>
</protein>
<accession>A0AA96GBK8</accession>
<feature type="domain" description="DUF2914" evidence="2">
    <location>
        <begin position="307"/>
        <end position="374"/>
    </location>
</feature>
<dbReference type="AlphaFoldDB" id="A0AA96GBK8"/>
<reference evidence="3 4" key="1">
    <citation type="submission" date="2023-01" db="EMBL/GenBank/DDBJ databases">
        <title>Cultivation and genomic characterization of new, ubiquitous marine nitrite-oxidizing bacteria from the Nitrospirales.</title>
        <authorList>
            <person name="Mueller A.J."/>
            <person name="Daebeler A."/>
            <person name="Herbold C.W."/>
            <person name="Kirkegaard R.H."/>
            <person name="Daims H."/>
        </authorList>
    </citation>
    <scope>NUCLEOTIDE SEQUENCE [LARGE SCALE GENOMIC DNA]</scope>
    <source>
        <strain evidence="3 4">VA</strain>
    </source>
</reference>
<dbReference type="EMBL" id="CP116967">
    <property type="protein sequence ID" value="WNM59049.1"/>
    <property type="molecule type" value="Genomic_DNA"/>
</dbReference>
<dbReference type="RefSeq" id="WP_312645695.1">
    <property type="nucleotide sequence ID" value="NZ_CP116967.1"/>
</dbReference>
<gene>
    <name evidence="3" type="ORF">PP769_04600</name>
</gene>
<name>A0AA96GBK8_9BACT</name>
<keyword evidence="1" id="KW-1133">Transmembrane helix</keyword>
<feature type="transmembrane region" description="Helical" evidence="1">
    <location>
        <begin position="224"/>
        <end position="244"/>
    </location>
</feature>
<feature type="transmembrane region" description="Helical" evidence="1">
    <location>
        <begin position="185"/>
        <end position="203"/>
    </location>
</feature>
<feature type="transmembrane region" description="Helical" evidence="1">
    <location>
        <begin position="62"/>
        <end position="86"/>
    </location>
</feature>
<organism evidence="3 4">
    <name type="scientific">Candidatus Nitrospira allomarina</name>
    <dbReference type="NCBI Taxonomy" id="3020900"/>
    <lineage>
        <taxon>Bacteria</taxon>
        <taxon>Pseudomonadati</taxon>
        <taxon>Nitrospirota</taxon>
        <taxon>Nitrospiria</taxon>
        <taxon>Nitrospirales</taxon>
        <taxon>Nitrospiraceae</taxon>
        <taxon>Nitrospira</taxon>
    </lineage>
</organism>
<evidence type="ECO:0000313" key="4">
    <source>
        <dbReference type="Proteomes" id="UP001302719"/>
    </source>
</evidence>
<keyword evidence="1" id="KW-0472">Membrane</keyword>
<feature type="transmembrane region" description="Helical" evidence="1">
    <location>
        <begin position="160"/>
        <end position="179"/>
    </location>
</feature>
<feature type="transmembrane region" description="Helical" evidence="1">
    <location>
        <begin position="133"/>
        <end position="153"/>
    </location>
</feature>
<dbReference type="Pfam" id="PF11141">
    <property type="entry name" value="DUF2914"/>
    <property type="match status" value="1"/>
</dbReference>
<sequence length="390" mass="43968">MNLTTHKLTSTYTASLTGTLAQTMMQWHSTFLKPILPAVFFFAGVTYDTLTLTRIDRLLDNLIILLYITLLGTLIILTGRFQLGLIPSTPDIPGWNVLSLMHRARPHFGKAMQFLLGGLFSAYAILYSQSASWSTSAIFLGIIVGLLIANEFLSKRYSSLKMLVGLFAIVTLSFMTFFLPVLTGWMNAAVFLTGALITIAIVWETVRLTVRGIPNLPIRASLSICFPAFALVGLCTTLYFLNWIPPIPLSLKSGGIYHHIEKQQNEYLLTYEDGPWYAVWKRSDDRVGTDTPVYSFSSVFAPITLHTTIYHHWEWRPLTKSAEFITTDRIPISITGGREHGYRMYTMKQRIQPGEWRVNVETEDGRLIGRMAFSAEANYSPSQELTTITQ</sequence>
<proteinExistence type="predicted"/>
<keyword evidence="4" id="KW-1185">Reference proteome</keyword>